<reference evidence="1 2" key="1">
    <citation type="submission" date="2016-10" db="EMBL/GenBank/DDBJ databases">
        <authorList>
            <person name="de Groot N.N."/>
        </authorList>
    </citation>
    <scope>NUCLEOTIDE SEQUENCE [LARGE SCALE GENOMIC DNA]</scope>
    <source>
        <strain evidence="1 2">DSM 44892</strain>
    </source>
</reference>
<dbReference type="Proteomes" id="UP000183263">
    <property type="component" value="Unassembled WGS sequence"/>
</dbReference>
<dbReference type="RefSeq" id="WP_072740241.1">
    <property type="nucleotide sequence ID" value="NZ_CP048813.1"/>
</dbReference>
<dbReference type="EMBL" id="FNDN01000023">
    <property type="protein sequence ID" value="SDJ31711.1"/>
    <property type="molecule type" value="Genomic_DNA"/>
</dbReference>
<dbReference type="SUPFAM" id="SSF140453">
    <property type="entry name" value="EsxAB dimer-like"/>
    <property type="match status" value="1"/>
</dbReference>
<evidence type="ECO:0000313" key="1">
    <source>
        <dbReference type="EMBL" id="SDJ31711.1"/>
    </source>
</evidence>
<accession>A0A1G8SR61</accession>
<sequence>MTTPHGPRGDGGAMGAAFVPAAVTSQENFAAMDLDRARDAVSAMSPELIEASAQAWHEVGADITAAVDDFVQTVTEALRGWEGAAAAGTGSGLLACARRTGELGTVATMIGDKVDEAWSGFDQAKRLVELIPEPSSPTRLHRGSFADVKLADYERDEADMQAADIMRTIYGAAVVQADTDVPDLPPPFDPTAPGPAR</sequence>
<proteinExistence type="predicted"/>
<keyword evidence="2" id="KW-1185">Reference proteome</keyword>
<protein>
    <submittedName>
        <fullName evidence="1">Uncharacterized protein</fullName>
    </submittedName>
</protein>
<dbReference type="InterPro" id="IPR036689">
    <property type="entry name" value="ESAT-6-like_sf"/>
</dbReference>
<dbReference type="AlphaFoldDB" id="A0A1G8SR61"/>
<name>A0A1G8SR61_9NOCA</name>
<gene>
    <name evidence="1" type="ORF">SAMN05444695_12325</name>
</gene>
<dbReference type="InterPro" id="IPR038332">
    <property type="entry name" value="PPE_sf"/>
</dbReference>
<organism evidence="1 2">
    <name type="scientific">Rhodococcus triatomae</name>
    <dbReference type="NCBI Taxonomy" id="300028"/>
    <lineage>
        <taxon>Bacteria</taxon>
        <taxon>Bacillati</taxon>
        <taxon>Actinomycetota</taxon>
        <taxon>Actinomycetes</taxon>
        <taxon>Mycobacteriales</taxon>
        <taxon>Nocardiaceae</taxon>
        <taxon>Rhodococcus</taxon>
    </lineage>
</organism>
<dbReference type="Gene3D" id="1.20.1260.20">
    <property type="entry name" value="PPE superfamily"/>
    <property type="match status" value="1"/>
</dbReference>
<evidence type="ECO:0000313" key="2">
    <source>
        <dbReference type="Proteomes" id="UP000183263"/>
    </source>
</evidence>